<name>A0A7W5Z5E8_9HYPH</name>
<evidence type="ECO:0000313" key="2">
    <source>
        <dbReference type="EMBL" id="MBB3810520.1"/>
    </source>
</evidence>
<gene>
    <name evidence="2" type="ORF">FHS81_002621</name>
</gene>
<dbReference type="SUPFAM" id="SSF55144">
    <property type="entry name" value="LigT-like"/>
    <property type="match status" value="1"/>
</dbReference>
<dbReference type="AlphaFoldDB" id="A0A7W5Z5E8"/>
<keyword evidence="1" id="KW-0732">Signal</keyword>
<keyword evidence="3" id="KW-1185">Reference proteome</keyword>
<protein>
    <submittedName>
        <fullName evidence="2">2'-5' RNA ligase</fullName>
    </submittedName>
</protein>
<organism evidence="2 3">
    <name type="scientific">Pseudochelatococcus contaminans</name>
    <dbReference type="NCBI Taxonomy" id="1538103"/>
    <lineage>
        <taxon>Bacteria</taxon>
        <taxon>Pseudomonadati</taxon>
        <taxon>Pseudomonadota</taxon>
        <taxon>Alphaproteobacteria</taxon>
        <taxon>Hyphomicrobiales</taxon>
        <taxon>Chelatococcaceae</taxon>
        <taxon>Pseudochelatococcus</taxon>
    </lineage>
</organism>
<dbReference type="Proteomes" id="UP000537592">
    <property type="component" value="Unassembled WGS sequence"/>
</dbReference>
<evidence type="ECO:0000256" key="1">
    <source>
        <dbReference type="SAM" id="SignalP"/>
    </source>
</evidence>
<sequence>MLKCLLPILCFAGLGVHSLAAADIKNYDVFLIPSTDLDKTIDDVSGKLKEFGIESLAAQGFKPHITLYLTEYPQSALDELKSAVEAIATGWQPFSVEITELSQTRDDWLMLTVAPDDELQKLSNDIVNTVSNFRNPTPALPSWVNSYPEKLATFEKYGSPNVFDNFTPHVTLLPKTDHAKLGLFMEKYGETISNKEIKALGIGIAEADSNGQTKNILATYHFGSQN</sequence>
<keyword evidence="2" id="KW-0436">Ligase</keyword>
<feature type="signal peptide" evidence="1">
    <location>
        <begin position="1"/>
        <end position="22"/>
    </location>
</feature>
<dbReference type="Pfam" id="PF13563">
    <property type="entry name" value="2_5_RNA_ligase2"/>
    <property type="match status" value="1"/>
</dbReference>
<dbReference type="RefSeq" id="WP_183753544.1">
    <property type="nucleotide sequence ID" value="NZ_JACICC010000006.1"/>
</dbReference>
<proteinExistence type="predicted"/>
<comment type="caution">
    <text evidence="2">The sequence shown here is derived from an EMBL/GenBank/DDBJ whole genome shotgun (WGS) entry which is preliminary data.</text>
</comment>
<dbReference type="EMBL" id="JACICC010000006">
    <property type="protein sequence ID" value="MBB3810520.1"/>
    <property type="molecule type" value="Genomic_DNA"/>
</dbReference>
<dbReference type="Gene3D" id="3.90.1140.10">
    <property type="entry name" value="Cyclic phosphodiesterase"/>
    <property type="match status" value="1"/>
</dbReference>
<feature type="chain" id="PRO_5031149959" evidence="1">
    <location>
        <begin position="23"/>
        <end position="226"/>
    </location>
</feature>
<dbReference type="GO" id="GO:0016874">
    <property type="term" value="F:ligase activity"/>
    <property type="evidence" value="ECO:0007669"/>
    <property type="project" value="UniProtKB-KW"/>
</dbReference>
<reference evidence="2 3" key="1">
    <citation type="submission" date="2020-08" db="EMBL/GenBank/DDBJ databases">
        <title>Genomic Encyclopedia of Type Strains, Phase IV (KMG-IV): sequencing the most valuable type-strain genomes for metagenomic binning, comparative biology and taxonomic classification.</title>
        <authorList>
            <person name="Goeker M."/>
        </authorList>
    </citation>
    <scope>NUCLEOTIDE SEQUENCE [LARGE SCALE GENOMIC DNA]</scope>
    <source>
        <strain evidence="2 3">DSM 28760</strain>
    </source>
</reference>
<evidence type="ECO:0000313" key="3">
    <source>
        <dbReference type="Proteomes" id="UP000537592"/>
    </source>
</evidence>
<accession>A0A7W5Z5E8</accession>
<dbReference type="InterPro" id="IPR009097">
    <property type="entry name" value="Cyclic_Pdiesterase"/>
</dbReference>